<keyword evidence="1" id="KW-0812">Transmembrane</keyword>
<evidence type="ECO:0000313" key="3">
    <source>
        <dbReference type="Proteomes" id="UP000664044"/>
    </source>
</evidence>
<evidence type="ECO:0008006" key="4">
    <source>
        <dbReference type="Google" id="ProtNLM"/>
    </source>
</evidence>
<evidence type="ECO:0000256" key="1">
    <source>
        <dbReference type="SAM" id="Phobius"/>
    </source>
</evidence>
<accession>A0ABS3G173</accession>
<protein>
    <recommendedName>
        <fullName evidence="4">Class IIb bacteriocin, lactobin A/cerein 7B family</fullName>
    </recommendedName>
</protein>
<dbReference type="EMBL" id="JAFLNL010000002">
    <property type="protein sequence ID" value="MBO0353130.1"/>
    <property type="molecule type" value="Genomic_DNA"/>
</dbReference>
<dbReference type="RefSeq" id="WP_207031676.1">
    <property type="nucleotide sequence ID" value="NZ_JAFLNL010000002.1"/>
</dbReference>
<name>A0ABS3G173_9FLAO</name>
<proteinExistence type="predicted"/>
<sequence length="50" mass="5673">MMNLEKLDVQRLDSNEMLSIDGGGMPENYNEVAAVIFFPFYTIGYLLGRV</sequence>
<gene>
    <name evidence="2" type="ORF">J0656_03805</name>
</gene>
<keyword evidence="1" id="KW-1133">Transmembrane helix</keyword>
<keyword evidence="1" id="KW-0472">Membrane</keyword>
<comment type="caution">
    <text evidence="2">The sequence shown here is derived from an EMBL/GenBank/DDBJ whole genome shotgun (WGS) entry which is preliminary data.</text>
</comment>
<organism evidence="2 3">
    <name type="scientific">Flagellimonas aurea</name>
    <dbReference type="NCBI Taxonomy" id="2915619"/>
    <lineage>
        <taxon>Bacteria</taxon>
        <taxon>Pseudomonadati</taxon>
        <taxon>Bacteroidota</taxon>
        <taxon>Flavobacteriia</taxon>
        <taxon>Flavobacteriales</taxon>
        <taxon>Flavobacteriaceae</taxon>
        <taxon>Flagellimonas</taxon>
    </lineage>
</organism>
<keyword evidence="3" id="KW-1185">Reference proteome</keyword>
<reference evidence="2 3" key="1">
    <citation type="submission" date="2021-03" db="EMBL/GenBank/DDBJ databases">
        <title>Muricauda lutimaris sp. nov. and Muricauda ruestringensis sp. nov, two marine members of the Flavobacteriaceae isolated from deep sea sediments of Western Pacific.</title>
        <authorList>
            <person name="Zhao S."/>
            <person name="Liu R."/>
        </authorList>
    </citation>
    <scope>NUCLEOTIDE SEQUENCE [LARGE SCALE GENOMIC DNA]</scope>
    <source>
        <strain evidence="2 3">BC31-1-A7</strain>
    </source>
</reference>
<dbReference type="Proteomes" id="UP000664044">
    <property type="component" value="Unassembled WGS sequence"/>
</dbReference>
<evidence type="ECO:0000313" key="2">
    <source>
        <dbReference type="EMBL" id="MBO0353130.1"/>
    </source>
</evidence>
<feature type="transmembrane region" description="Helical" evidence="1">
    <location>
        <begin position="32"/>
        <end position="48"/>
    </location>
</feature>